<dbReference type="FunFam" id="3.40.50.1820:FF:000057">
    <property type="entry name" value="Lipase"/>
    <property type="match status" value="1"/>
</dbReference>
<evidence type="ECO:0000313" key="11">
    <source>
        <dbReference type="EMBL" id="KAJ6636130.1"/>
    </source>
</evidence>
<accession>A0A9Q0RVW0</accession>
<dbReference type="SUPFAM" id="SSF53474">
    <property type="entry name" value="alpha/beta-Hydrolases"/>
    <property type="match status" value="1"/>
</dbReference>
<dbReference type="InterPro" id="IPR025483">
    <property type="entry name" value="Lipase_euk"/>
</dbReference>
<organism evidence="11 12">
    <name type="scientific">Pseudolycoriella hygida</name>
    <dbReference type="NCBI Taxonomy" id="35572"/>
    <lineage>
        <taxon>Eukaryota</taxon>
        <taxon>Metazoa</taxon>
        <taxon>Ecdysozoa</taxon>
        <taxon>Arthropoda</taxon>
        <taxon>Hexapoda</taxon>
        <taxon>Insecta</taxon>
        <taxon>Pterygota</taxon>
        <taxon>Neoptera</taxon>
        <taxon>Endopterygota</taxon>
        <taxon>Diptera</taxon>
        <taxon>Nematocera</taxon>
        <taxon>Sciaroidea</taxon>
        <taxon>Sciaridae</taxon>
        <taxon>Pseudolycoriella</taxon>
    </lineage>
</organism>
<evidence type="ECO:0000256" key="6">
    <source>
        <dbReference type="ARBA" id="ARBA00023180"/>
    </source>
</evidence>
<evidence type="ECO:0000259" key="10">
    <source>
        <dbReference type="Pfam" id="PF00561"/>
    </source>
</evidence>
<keyword evidence="3 7" id="KW-0378">Hydrolase</keyword>
<comment type="similarity">
    <text evidence="1 7">Belongs to the AB hydrolase superfamily. Lipase family.</text>
</comment>
<evidence type="ECO:0000313" key="12">
    <source>
        <dbReference type="Proteomes" id="UP001151699"/>
    </source>
</evidence>
<evidence type="ECO:0000256" key="4">
    <source>
        <dbReference type="ARBA" id="ARBA00022963"/>
    </source>
</evidence>
<dbReference type="AlphaFoldDB" id="A0A9Q0RVW0"/>
<dbReference type="EMBL" id="WJQU01000004">
    <property type="protein sequence ID" value="KAJ6636130.1"/>
    <property type="molecule type" value="Genomic_DNA"/>
</dbReference>
<protein>
    <recommendedName>
        <fullName evidence="7">Lipase</fullName>
    </recommendedName>
</protein>
<dbReference type="PIRSF" id="PIRSF000862">
    <property type="entry name" value="Steryl_ester_lip"/>
    <property type="match status" value="1"/>
</dbReference>
<evidence type="ECO:0000256" key="8">
    <source>
        <dbReference type="PIRSR" id="PIRSR000862-1"/>
    </source>
</evidence>
<keyword evidence="12" id="KW-1185">Reference proteome</keyword>
<sequence length="394" mass="44886">MDESIVFVVCCLTLRCNILLTDGADYITTKLSEKGYRNEVHSVLTADRYILNVHRIPCTGRFSKPVILVHGMFSTGAQYIITGNGIPKSNSLAFRLADYGYDVWIVNARGTDFSLNHQTLSPDSPQYWKFSFHEIARYDLPAIIDHILLYTNHTFLHYVGHSQGTTVVMAMLSLLPEYNAKLKTLHLMSPAVYYDSASVLLKGISTLSTLLEDGTAVLRVDKLPSYVELRKIVAYLCSSISTTICKQMFNAFVGPSQYFDEAILRLPNSLDIIENVPAHAVSLGQLFHYAQLIRSAKFQHYDHKQEENLSIYNQSTPPVYKLSNVKTRIHFLYGTTDAVVNYQDVERLVKEFQPWTIRVDKIDNFNHLDFVAANKVNELVNTKILKLISRYRRN</sequence>
<keyword evidence="6" id="KW-0325">Glycoprotein</keyword>
<evidence type="ECO:0000256" key="9">
    <source>
        <dbReference type="SAM" id="SignalP"/>
    </source>
</evidence>
<dbReference type="PANTHER" id="PTHR11005">
    <property type="entry name" value="LYSOSOMAL ACID LIPASE-RELATED"/>
    <property type="match status" value="1"/>
</dbReference>
<proteinExistence type="inferred from homology"/>
<dbReference type="Proteomes" id="UP001151699">
    <property type="component" value="Chromosome C"/>
</dbReference>
<feature type="active site" description="Charge relay system" evidence="8">
    <location>
        <position position="337"/>
    </location>
</feature>
<dbReference type="InterPro" id="IPR029058">
    <property type="entry name" value="AB_hydrolase_fold"/>
</dbReference>
<gene>
    <name evidence="11" type="primary">Lip1_2</name>
    <name evidence="11" type="ORF">Bhyg_14717</name>
</gene>
<dbReference type="InterPro" id="IPR000073">
    <property type="entry name" value="AB_hydrolase_1"/>
</dbReference>
<keyword evidence="5" id="KW-0443">Lipid metabolism</keyword>
<keyword evidence="4 7" id="KW-0442">Lipid degradation</keyword>
<comment type="caution">
    <text evidence="11">The sequence shown here is derived from an EMBL/GenBank/DDBJ whole genome shotgun (WGS) entry which is preliminary data.</text>
</comment>
<dbReference type="GO" id="GO:0016788">
    <property type="term" value="F:hydrolase activity, acting on ester bonds"/>
    <property type="evidence" value="ECO:0007669"/>
    <property type="project" value="InterPro"/>
</dbReference>
<dbReference type="OrthoDB" id="9974421at2759"/>
<dbReference type="GO" id="GO:0016042">
    <property type="term" value="P:lipid catabolic process"/>
    <property type="evidence" value="ECO:0007669"/>
    <property type="project" value="UniProtKB-KW"/>
</dbReference>
<dbReference type="Pfam" id="PF00561">
    <property type="entry name" value="Abhydrolase_1"/>
    <property type="match status" value="1"/>
</dbReference>
<evidence type="ECO:0000256" key="1">
    <source>
        <dbReference type="ARBA" id="ARBA00010701"/>
    </source>
</evidence>
<feature type="signal peptide" evidence="9">
    <location>
        <begin position="1"/>
        <end position="23"/>
    </location>
</feature>
<evidence type="ECO:0000256" key="3">
    <source>
        <dbReference type="ARBA" id="ARBA00022801"/>
    </source>
</evidence>
<reference evidence="11" key="1">
    <citation type="submission" date="2022-07" db="EMBL/GenBank/DDBJ databases">
        <authorList>
            <person name="Trinca V."/>
            <person name="Uliana J.V.C."/>
            <person name="Torres T.T."/>
            <person name="Ward R.J."/>
            <person name="Monesi N."/>
        </authorList>
    </citation>
    <scope>NUCLEOTIDE SEQUENCE</scope>
    <source>
        <strain evidence="11">HSMRA1968</strain>
        <tissue evidence="11">Whole embryos</tissue>
    </source>
</reference>
<dbReference type="Gene3D" id="3.40.50.1820">
    <property type="entry name" value="alpha/beta hydrolase"/>
    <property type="match status" value="1"/>
</dbReference>
<name>A0A9Q0RVW0_9DIPT</name>
<keyword evidence="2 9" id="KW-0732">Signal</keyword>
<feature type="chain" id="PRO_5040481869" description="Lipase" evidence="9">
    <location>
        <begin position="24"/>
        <end position="394"/>
    </location>
</feature>
<evidence type="ECO:0000256" key="5">
    <source>
        <dbReference type="ARBA" id="ARBA00023098"/>
    </source>
</evidence>
<feature type="active site" description="Nucleophile" evidence="8">
    <location>
        <position position="162"/>
    </location>
</feature>
<evidence type="ECO:0000256" key="2">
    <source>
        <dbReference type="ARBA" id="ARBA00022729"/>
    </source>
</evidence>
<feature type="domain" description="AB hydrolase-1" evidence="10">
    <location>
        <begin position="64"/>
        <end position="190"/>
    </location>
</feature>
<feature type="active site" description="Charge relay system" evidence="8">
    <location>
        <position position="367"/>
    </location>
</feature>
<evidence type="ECO:0000256" key="7">
    <source>
        <dbReference type="PIRNR" id="PIRNR000862"/>
    </source>
</evidence>